<evidence type="ECO:0000313" key="3">
    <source>
        <dbReference type="Proteomes" id="UP000199202"/>
    </source>
</evidence>
<dbReference type="Proteomes" id="UP000199202">
    <property type="component" value="Unassembled WGS sequence"/>
</dbReference>
<feature type="domain" description="DUF4440" evidence="1">
    <location>
        <begin position="32"/>
        <end position="133"/>
    </location>
</feature>
<dbReference type="RefSeq" id="WP_090930925.1">
    <property type="nucleotide sequence ID" value="NZ_FNDJ01000004.1"/>
</dbReference>
<proteinExistence type="predicted"/>
<keyword evidence="3" id="KW-1185">Reference proteome</keyword>
<dbReference type="Pfam" id="PF14534">
    <property type="entry name" value="DUF4440"/>
    <property type="match status" value="1"/>
</dbReference>
<dbReference type="SUPFAM" id="SSF54427">
    <property type="entry name" value="NTF2-like"/>
    <property type="match status" value="1"/>
</dbReference>
<gene>
    <name evidence="2" type="ORF">SAMN05421869_104473</name>
</gene>
<dbReference type="NCBIfam" id="TIGR02246">
    <property type="entry name" value="SgcJ/EcaC family oxidoreductase"/>
    <property type="match status" value="1"/>
</dbReference>
<protein>
    <recommendedName>
        <fullName evidence="1">DUF4440 domain-containing protein</fullName>
    </recommendedName>
</protein>
<evidence type="ECO:0000259" key="1">
    <source>
        <dbReference type="Pfam" id="PF14534"/>
    </source>
</evidence>
<dbReference type="AlphaFoldDB" id="A0A1G8IFK9"/>
<dbReference type="EMBL" id="FNDJ01000004">
    <property type="protein sequence ID" value="SDI17531.1"/>
    <property type="molecule type" value="Genomic_DNA"/>
</dbReference>
<dbReference type="InterPro" id="IPR032710">
    <property type="entry name" value="NTF2-like_dom_sf"/>
</dbReference>
<accession>A0A1G8IFK9</accession>
<dbReference type="InterPro" id="IPR027843">
    <property type="entry name" value="DUF4440"/>
</dbReference>
<dbReference type="InterPro" id="IPR011944">
    <property type="entry name" value="Steroid_delta5-4_isomerase"/>
</dbReference>
<dbReference type="Gene3D" id="3.10.450.50">
    <property type="match status" value="1"/>
</dbReference>
<organism evidence="2 3">
    <name type="scientific">Nonomuraea jiangxiensis</name>
    <dbReference type="NCBI Taxonomy" id="633440"/>
    <lineage>
        <taxon>Bacteria</taxon>
        <taxon>Bacillati</taxon>
        <taxon>Actinomycetota</taxon>
        <taxon>Actinomycetes</taxon>
        <taxon>Streptosporangiales</taxon>
        <taxon>Streptosporangiaceae</taxon>
        <taxon>Nonomuraea</taxon>
    </lineage>
</organism>
<dbReference type="OrthoDB" id="582586at2"/>
<sequence>MTTTSPAPAVAEEVCPDDRVAVAAVPGKIIVAWAKHDAAAFAETFSVDGTMILPGRYRKGREDIQAFMRAAFAGPYRNTKVTGEVIDVRFYGADTAILTTEGGVLAPGESEVAEERAIRATWVVVREDGQWRLAAYQNTPRGT</sequence>
<reference evidence="2 3" key="1">
    <citation type="submission" date="2016-10" db="EMBL/GenBank/DDBJ databases">
        <authorList>
            <person name="de Groot N.N."/>
        </authorList>
    </citation>
    <scope>NUCLEOTIDE SEQUENCE [LARGE SCALE GENOMIC DNA]</scope>
    <source>
        <strain evidence="2 3">CGMCC 4.6533</strain>
    </source>
</reference>
<name>A0A1G8IFK9_9ACTN</name>
<evidence type="ECO:0000313" key="2">
    <source>
        <dbReference type="EMBL" id="SDI17531.1"/>
    </source>
</evidence>
<dbReference type="STRING" id="633440.SAMN05421869_104473"/>